<dbReference type="InterPro" id="IPR058913">
    <property type="entry name" value="Integrase_dom_put"/>
</dbReference>
<reference evidence="2 3" key="1">
    <citation type="submission" date="2020-03" db="EMBL/GenBank/DDBJ databases">
        <title>Dissostichus mawsoni Genome sequencing and assembly.</title>
        <authorList>
            <person name="Park H."/>
        </authorList>
    </citation>
    <scope>NUCLEOTIDE SEQUENCE [LARGE SCALE GENOMIC DNA]</scope>
    <source>
        <strain evidence="2">DM0001</strain>
        <tissue evidence="2">Muscle</tissue>
    </source>
</reference>
<dbReference type="PANTHER" id="PTHR46791">
    <property type="entry name" value="EXPRESSED PROTEIN"/>
    <property type="match status" value="1"/>
</dbReference>
<evidence type="ECO:0000313" key="3">
    <source>
        <dbReference type="Proteomes" id="UP000518266"/>
    </source>
</evidence>
<name>A0A7J5Z5P0_DISMA</name>
<protein>
    <recommendedName>
        <fullName evidence="1">Integrase core domain-containing protein</fullName>
    </recommendedName>
</protein>
<sequence length="204" mass="22556">MVSTIKTTMPNAGYRLVKGALLTQGHRVQWDRVRASMHRVDTLGVLSRLTLTPLSFLEALMASPERVRADHGVENFGVAELMLTVRGPNSRSFISGKTLNGCGEMSGWQSPASSTLSCTHWRMKGIWIPATVPIYYVATMCSCHGLQIPYIDWEASGHLHEEHSGIVVPVTRSPLNDQQMEHLNANIDPIGTLDRRTAYTTLAE</sequence>
<evidence type="ECO:0000259" key="1">
    <source>
        <dbReference type="Pfam" id="PF24764"/>
    </source>
</evidence>
<keyword evidence="3" id="KW-1185">Reference proteome</keyword>
<dbReference type="EMBL" id="JAAKFY010000006">
    <property type="protein sequence ID" value="KAF3856920.1"/>
    <property type="molecule type" value="Genomic_DNA"/>
</dbReference>
<proteinExistence type="predicted"/>
<feature type="domain" description="Integrase core" evidence="1">
    <location>
        <begin position="59"/>
        <end position="99"/>
    </location>
</feature>
<dbReference type="Pfam" id="PF24764">
    <property type="entry name" value="rva_4"/>
    <property type="match status" value="1"/>
</dbReference>
<dbReference type="OrthoDB" id="2686689at2759"/>
<gene>
    <name evidence="2" type="ORF">F7725_017643</name>
</gene>
<dbReference type="Proteomes" id="UP000518266">
    <property type="component" value="Unassembled WGS sequence"/>
</dbReference>
<dbReference type="AlphaFoldDB" id="A0A7J5Z5P0"/>
<organism evidence="2 3">
    <name type="scientific">Dissostichus mawsoni</name>
    <name type="common">Antarctic cod</name>
    <dbReference type="NCBI Taxonomy" id="36200"/>
    <lineage>
        <taxon>Eukaryota</taxon>
        <taxon>Metazoa</taxon>
        <taxon>Chordata</taxon>
        <taxon>Craniata</taxon>
        <taxon>Vertebrata</taxon>
        <taxon>Euteleostomi</taxon>
        <taxon>Actinopterygii</taxon>
        <taxon>Neopterygii</taxon>
        <taxon>Teleostei</taxon>
        <taxon>Neoteleostei</taxon>
        <taxon>Acanthomorphata</taxon>
        <taxon>Eupercaria</taxon>
        <taxon>Perciformes</taxon>
        <taxon>Notothenioidei</taxon>
        <taxon>Nototheniidae</taxon>
        <taxon>Dissostichus</taxon>
    </lineage>
</organism>
<accession>A0A7J5Z5P0</accession>
<comment type="caution">
    <text evidence="2">The sequence shown here is derived from an EMBL/GenBank/DDBJ whole genome shotgun (WGS) entry which is preliminary data.</text>
</comment>
<evidence type="ECO:0000313" key="2">
    <source>
        <dbReference type="EMBL" id="KAF3856920.1"/>
    </source>
</evidence>
<dbReference type="PANTHER" id="PTHR46791:SF11">
    <property type="entry name" value="INTEGRASE CATALYTIC DOMAIN-CONTAINING PROTEIN"/>
    <property type="match status" value="1"/>
</dbReference>